<dbReference type="GO" id="GO:0030599">
    <property type="term" value="F:pectinesterase activity"/>
    <property type="evidence" value="ECO:0007669"/>
    <property type="project" value="UniProtKB-UniRule"/>
</dbReference>
<dbReference type="InterPro" id="IPR012334">
    <property type="entry name" value="Pectin_lyas_fold"/>
</dbReference>
<dbReference type="OrthoDB" id="2019149at2759"/>
<protein>
    <recommendedName>
        <fullName evidence="3 7">Pectinesterase</fullName>
        <ecNumber evidence="3 7">3.1.1.11</ecNumber>
    </recommendedName>
</protein>
<dbReference type="GO" id="GO:0042545">
    <property type="term" value="P:cell wall modification"/>
    <property type="evidence" value="ECO:0007669"/>
    <property type="project" value="UniProtKB-UniRule"/>
</dbReference>
<dbReference type="PANTHER" id="PTHR31321:SF57">
    <property type="entry name" value="PECTINESTERASE 53-RELATED"/>
    <property type="match status" value="1"/>
</dbReference>
<comment type="catalytic activity">
    <reaction evidence="6 7">
        <text>[(1-&gt;4)-alpha-D-galacturonosyl methyl ester](n) + n H2O = [(1-&gt;4)-alpha-D-galacturonosyl](n) + n methanol + n H(+)</text>
        <dbReference type="Rhea" id="RHEA:22380"/>
        <dbReference type="Rhea" id="RHEA-COMP:14570"/>
        <dbReference type="Rhea" id="RHEA-COMP:14573"/>
        <dbReference type="ChEBI" id="CHEBI:15377"/>
        <dbReference type="ChEBI" id="CHEBI:15378"/>
        <dbReference type="ChEBI" id="CHEBI:17790"/>
        <dbReference type="ChEBI" id="CHEBI:140522"/>
        <dbReference type="ChEBI" id="CHEBI:140523"/>
        <dbReference type="EC" id="3.1.1.11"/>
    </reaction>
</comment>
<feature type="signal peptide" evidence="7">
    <location>
        <begin position="1"/>
        <end position="35"/>
    </location>
</feature>
<dbReference type="EC" id="3.1.1.11" evidence="3 7"/>
<dbReference type="InterPro" id="IPR000070">
    <property type="entry name" value="Pectinesterase_cat"/>
</dbReference>
<evidence type="ECO:0000256" key="2">
    <source>
        <dbReference type="ARBA" id="ARBA00008891"/>
    </source>
</evidence>
<accession>N6UR72</accession>
<dbReference type="GO" id="GO:0045490">
    <property type="term" value="P:pectin catabolic process"/>
    <property type="evidence" value="ECO:0007669"/>
    <property type="project" value="UniProtKB-UniRule"/>
</dbReference>
<comment type="similarity">
    <text evidence="2">Belongs to the pectinesterase family.</text>
</comment>
<dbReference type="HOGENOM" id="CLU_012243_5_0_1"/>
<name>N6UR72_DENPD</name>
<keyword evidence="5 7" id="KW-0063">Aspartyl esterase</keyword>
<dbReference type="EMBL" id="KB735821">
    <property type="protein sequence ID" value="ENN83296.1"/>
    <property type="molecule type" value="Genomic_DNA"/>
</dbReference>
<dbReference type="PANTHER" id="PTHR31321">
    <property type="entry name" value="ACYL-COA THIOESTER HYDROLASE YBHC-RELATED"/>
    <property type="match status" value="1"/>
</dbReference>
<evidence type="ECO:0000256" key="5">
    <source>
        <dbReference type="ARBA" id="ARBA00023085"/>
    </source>
</evidence>
<keyword evidence="7" id="KW-0732">Signal</keyword>
<comment type="pathway">
    <text evidence="1 7">Glycan metabolism; pectin degradation; 2-dehydro-3-deoxy-D-gluconate from pectin: step 1/5.</text>
</comment>
<evidence type="ECO:0000256" key="6">
    <source>
        <dbReference type="ARBA" id="ARBA00047928"/>
    </source>
</evidence>
<dbReference type="InterPro" id="IPR011050">
    <property type="entry name" value="Pectin_lyase_fold/virulence"/>
</dbReference>
<dbReference type="InterPro" id="IPR033131">
    <property type="entry name" value="Pectinesterase_Asp_AS"/>
</dbReference>
<evidence type="ECO:0000313" key="8">
    <source>
        <dbReference type="EMBL" id="ENN83296.1"/>
    </source>
</evidence>
<evidence type="ECO:0000256" key="1">
    <source>
        <dbReference type="ARBA" id="ARBA00005184"/>
    </source>
</evidence>
<feature type="non-terminal residue" evidence="8">
    <location>
        <position position="1"/>
    </location>
</feature>
<feature type="chain" id="PRO_5010754499" description="Pectinesterase" evidence="7">
    <location>
        <begin position="36"/>
        <end position="339"/>
    </location>
</feature>
<keyword evidence="4 7" id="KW-0378">Hydrolase</keyword>
<evidence type="ECO:0000256" key="7">
    <source>
        <dbReference type="RuleBase" id="RU000589"/>
    </source>
</evidence>
<evidence type="ECO:0000256" key="4">
    <source>
        <dbReference type="ARBA" id="ARBA00022801"/>
    </source>
</evidence>
<dbReference type="AlphaFoldDB" id="N6UR72"/>
<dbReference type="Pfam" id="PF01095">
    <property type="entry name" value="Pectinesterase"/>
    <property type="match status" value="1"/>
</dbReference>
<dbReference type="Gene3D" id="2.160.20.10">
    <property type="entry name" value="Single-stranded right-handed beta-helix, Pectin lyase-like"/>
    <property type="match status" value="2"/>
</dbReference>
<reference evidence="8" key="1">
    <citation type="journal article" date="2013" name="Genome Biol.">
        <title>Draft genome of the mountain pine beetle, Dendroctonus ponderosae Hopkins, a major forest pest.</title>
        <authorList>
            <person name="Keeling C.I."/>
            <person name="Yuen M.M."/>
            <person name="Liao N.Y."/>
            <person name="Docking T.R."/>
            <person name="Chan S.K."/>
            <person name="Taylor G.A."/>
            <person name="Palmquist D.L."/>
            <person name="Jackman S.D."/>
            <person name="Nguyen A."/>
            <person name="Li M."/>
            <person name="Henderson H."/>
            <person name="Janes J.K."/>
            <person name="Zhao Y."/>
            <person name="Pandoh P."/>
            <person name="Moore R."/>
            <person name="Sperling F.A."/>
            <person name="Huber D.P."/>
            <person name="Birol I."/>
            <person name="Jones S.J."/>
            <person name="Bohlmann J."/>
        </authorList>
    </citation>
    <scope>NUCLEOTIDE SEQUENCE</scope>
</reference>
<proteinExistence type="inferred from homology"/>
<dbReference type="UniPathway" id="UPA00545">
    <property type="reaction ID" value="UER00823"/>
</dbReference>
<dbReference type="PROSITE" id="PS00503">
    <property type="entry name" value="PECTINESTERASE_2"/>
    <property type="match status" value="1"/>
</dbReference>
<evidence type="ECO:0000256" key="3">
    <source>
        <dbReference type="ARBA" id="ARBA00013229"/>
    </source>
</evidence>
<dbReference type="SUPFAM" id="SSF51126">
    <property type="entry name" value="Pectin lyase-like"/>
    <property type="match status" value="1"/>
</dbReference>
<gene>
    <name evidence="8" type="ORF">YQE_00343</name>
</gene>
<sequence length="339" mass="36502">MANAHKESGEATATVAIMLLQILLIVQLLLATAYADHQAYPGTSSRPVLSDAEAASYTKESYLQGWTPSKINTGANPDYVVGSGGYSTIQAAVNAAINDGGTNRKYIKILPGTYAEGVLIPKTSVPITILGSADDPEAVHIVLSQGAKLTGSQYANQMNPNGAVYKDGDPAWSMFNYCAQKSEIGNKPTIKGDVDFIFGSASAVFENAQIIGRGDRRDTDTVFAPNTDNSQKYGYLVLSTKITADNNVKSKLGLHLARSWDSTSTANGQVVIRETELVDVFNVDAPYDTAAGGRAYAGNANTNRNLDDANYNRFWEYSILPKIFSLIKILRNLLKSCYC</sequence>
<organism evidence="8">
    <name type="scientific">Dendroctonus ponderosae</name>
    <name type="common">Mountain pine beetle</name>
    <dbReference type="NCBI Taxonomy" id="77166"/>
    <lineage>
        <taxon>Eukaryota</taxon>
        <taxon>Metazoa</taxon>
        <taxon>Ecdysozoa</taxon>
        <taxon>Arthropoda</taxon>
        <taxon>Hexapoda</taxon>
        <taxon>Insecta</taxon>
        <taxon>Pterygota</taxon>
        <taxon>Neoptera</taxon>
        <taxon>Endopterygota</taxon>
        <taxon>Coleoptera</taxon>
        <taxon>Polyphaga</taxon>
        <taxon>Cucujiformia</taxon>
        <taxon>Curculionidae</taxon>
        <taxon>Scolytinae</taxon>
        <taxon>Dendroctonus</taxon>
    </lineage>
</organism>